<keyword evidence="3" id="KW-1185">Reference proteome</keyword>
<dbReference type="Gene3D" id="2.60.40.1720">
    <property type="entry name" value="Calcium-dependent cell adhesion molecule-1"/>
    <property type="match status" value="1"/>
</dbReference>
<feature type="domain" description="Calcium-dependent cell adhesion molecule 1 membrane-binding" evidence="1">
    <location>
        <begin position="36"/>
        <end position="145"/>
    </location>
</feature>
<dbReference type="RefSeq" id="WP_215669754.1">
    <property type="nucleotide sequence ID" value="NZ_JAFJYC010000001.1"/>
</dbReference>
<gene>
    <name evidence="2" type="ORF">JZM24_11745</name>
</gene>
<proteinExistence type="predicted"/>
<evidence type="ECO:0000313" key="2">
    <source>
        <dbReference type="EMBL" id="MBT9432629.1"/>
    </source>
</evidence>
<comment type="caution">
    <text evidence="2">The sequence shown here is derived from an EMBL/GenBank/DDBJ whole genome shotgun (WGS) entry which is preliminary data.</text>
</comment>
<dbReference type="InterPro" id="IPR038423">
    <property type="entry name" value="CAD_C_sf"/>
</dbReference>
<dbReference type="Pfam" id="PF14564">
    <property type="entry name" value="Membrane_bind"/>
    <property type="match status" value="1"/>
</dbReference>
<sequence>MRYGTTPFTTKKFEMINNEFSFNQQRKYHEKEFTLALRLVDKFFDEDGAFTLTFNTSALGNKKEQSVQEQNKTYFKFDPSEYSQIITCGVYVRDKATFEYVINGSMHIQYDRRSEEVKIVSQNLPEGKNKLEVVRVDKTTFDLVLS</sequence>
<evidence type="ECO:0000313" key="3">
    <source>
        <dbReference type="Proteomes" id="UP000811282"/>
    </source>
</evidence>
<organism evidence="2 3">
    <name type="scientific">Candidatus Sodalis endolongispinus</name>
    <dbReference type="NCBI Taxonomy" id="2812662"/>
    <lineage>
        <taxon>Bacteria</taxon>
        <taxon>Pseudomonadati</taxon>
        <taxon>Pseudomonadota</taxon>
        <taxon>Gammaproteobacteria</taxon>
        <taxon>Enterobacterales</taxon>
        <taxon>Bruguierivoracaceae</taxon>
        <taxon>Sodalis</taxon>
    </lineage>
</organism>
<dbReference type="InterPro" id="IPR029283">
    <property type="entry name" value="Membrane-bd"/>
</dbReference>
<evidence type="ECO:0000259" key="1">
    <source>
        <dbReference type="Pfam" id="PF14564"/>
    </source>
</evidence>
<dbReference type="EMBL" id="JAFJYC010000001">
    <property type="protein sequence ID" value="MBT9432629.1"/>
    <property type="molecule type" value="Genomic_DNA"/>
</dbReference>
<dbReference type="Proteomes" id="UP000811282">
    <property type="component" value="Unassembled WGS sequence"/>
</dbReference>
<protein>
    <recommendedName>
        <fullName evidence="1">Calcium-dependent cell adhesion molecule 1 membrane-binding domain-containing protein</fullName>
    </recommendedName>
</protein>
<name>A0ABS5YDD8_9GAMM</name>
<accession>A0ABS5YDD8</accession>
<reference evidence="2 3" key="1">
    <citation type="journal article" date="2021" name="Genome Biol. Evol.">
        <title>The evolution of interdependence in a four-way mealybug symbiosis.</title>
        <authorList>
            <person name="Garber A.I."/>
            <person name="Kupper M."/>
            <person name="Laetsch D.R."/>
            <person name="Weldon S.R."/>
            <person name="Ladinsky M.S."/>
            <person name="Bjorkman P.J."/>
            <person name="McCutcheon J.P."/>
        </authorList>
    </citation>
    <scope>NUCLEOTIDE SEQUENCE [LARGE SCALE GENOMIC DNA]</scope>
    <source>
        <strain evidence="2">SOD</strain>
    </source>
</reference>